<dbReference type="InterPro" id="IPR036676">
    <property type="entry name" value="PurM-like_C_sf"/>
</dbReference>
<dbReference type="PIRSF" id="PIRSF005644">
    <property type="entry name" value="Hdrgns_mtr_HypE"/>
    <property type="match status" value="1"/>
</dbReference>
<feature type="domain" description="PurM-like N-terminal" evidence="2">
    <location>
        <begin position="33"/>
        <end position="139"/>
    </location>
</feature>
<proteinExistence type="inferred from homology"/>
<evidence type="ECO:0000259" key="2">
    <source>
        <dbReference type="Pfam" id="PF00586"/>
    </source>
</evidence>
<dbReference type="STRING" id="994573.T472_0219245"/>
<dbReference type="SUPFAM" id="SSF55326">
    <property type="entry name" value="PurM N-terminal domain-like"/>
    <property type="match status" value="1"/>
</dbReference>
<comment type="caution">
    <text evidence="4">The sequence shown here is derived from an EMBL/GenBank/DDBJ whole genome shotgun (WGS) entry which is preliminary data.</text>
</comment>
<dbReference type="SUPFAM" id="SSF56042">
    <property type="entry name" value="PurM C-terminal domain-like"/>
    <property type="match status" value="1"/>
</dbReference>
<reference evidence="4 5" key="1">
    <citation type="journal article" date="2014" name="Genome Announc.">
        <title>Genome Sequence of Youngiibacter fragilis, the Type Strain of the Genus Youngiibacter.</title>
        <authorList>
            <person name="Wawrik C.B."/>
            <person name="Callaghan A.V."/>
            <person name="Stamps B.W."/>
            <person name="Wawrik B."/>
        </authorList>
    </citation>
    <scope>NUCLEOTIDE SEQUENCE [LARGE SCALE GENOMIC DNA]</scope>
    <source>
        <strain evidence="4 5">232.1</strain>
    </source>
</reference>
<comment type="similarity">
    <text evidence="1">Belongs to the HypE family.</text>
</comment>
<evidence type="ECO:0000313" key="4">
    <source>
        <dbReference type="EMBL" id="ETA78977.1"/>
    </source>
</evidence>
<organism evidence="4 5">
    <name type="scientific">Youngiibacter fragilis 232.1</name>
    <dbReference type="NCBI Taxonomy" id="994573"/>
    <lineage>
        <taxon>Bacteria</taxon>
        <taxon>Bacillati</taxon>
        <taxon>Bacillota</taxon>
        <taxon>Clostridia</taxon>
        <taxon>Eubacteriales</taxon>
        <taxon>Clostridiaceae</taxon>
        <taxon>Youngiibacter</taxon>
    </lineage>
</organism>
<dbReference type="eggNOG" id="COG0309">
    <property type="taxonomic scope" value="Bacteria"/>
</dbReference>
<protein>
    <submittedName>
        <fullName evidence="4">AIR synthase</fullName>
    </submittedName>
</protein>
<accession>V7I1S6</accession>
<dbReference type="OrthoDB" id="153904at2"/>
<dbReference type="InterPro" id="IPR036921">
    <property type="entry name" value="PurM-like_N_sf"/>
</dbReference>
<dbReference type="InterPro" id="IPR011854">
    <property type="entry name" value="HypE"/>
</dbReference>
<sequence length="324" mass="34774">METGKLNWDILQRLIKKNSGAERAEVLKSGSIGEDCAVLKMNDGLIVMSTDPVTAATSGLGNIALHININDIATTGAEPLGVLVTILAPKGSSFGDIETVMKDISREARLMNVQVMGGHTEVTDAVNRMVVSLTAVGVVSEEELITTSGAKVGDSIIVTKSLCLEGTSIIAKDFPDRSREVLTEEELREAENYAMELSVLKEGMLLKGLASSMHDITEGGVLGALWEMAQASGTGFSVREDMMPVRRVTRKLCESFGLDPLRLISSGSMLIAVKDADEALRRLEGAGIKATVIGRVTEGRGILLAEEEIEVVPPARDEIYRLYE</sequence>
<dbReference type="InterPro" id="IPR010918">
    <property type="entry name" value="PurM-like_C_dom"/>
</dbReference>
<dbReference type="CDD" id="cd06061">
    <property type="entry name" value="PurM-like1"/>
    <property type="match status" value="1"/>
</dbReference>
<name>V7I1S6_9CLOT</name>
<evidence type="ECO:0000313" key="5">
    <source>
        <dbReference type="Proteomes" id="UP000017747"/>
    </source>
</evidence>
<dbReference type="RefSeq" id="WP_023386189.1">
    <property type="nucleotide sequence ID" value="NZ_AXUN02000233.1"/>
</dbReference>
<feature type="domain" description="PurM-like C-terminal" evidence="3">
    <location>
        <begin position="151"/>
        <end position="301"/>
    </location>
</feature>
<keyword evidence="5" id="KW-1185">Reference proteome</keyword>
<dbReference type="InterPro" id="IPR016188">
    <property type="entry name" value="PurM-like_N"/>
</dbReference>
<dbReference type="AlphaFoldDB" id="V7I1S6"/>
<dbReference type="PANTHER" id="PTHR30303:SF4">
    <property type="entry name" value="HYDROGENASE EXPRESSION_FORMATION PROTEIN HYPE"/>
    <property type="match status" value="1"/>
</dbReference>
<dbReference type="Gene3D" id="3.30.1330.10">
    <property type="entry name" value="PurM-like, N-terminal domain"/>
    <property type="match status" value="1"/>
</dbReference>
<gene>
    <name evidence="4" type="ORF">T472_0219245</name>
</gene>
<evidence type="ECO:0000256" key="1">
    <source>
        <dbReference type="ARBA" id="ARBA00006243"/>
    </source>
</evidence>
<dbReference type="GO" id="GO:0051604">
    <property type="term" value="P:protein maturation"/>
    <property type="evidence" value="ECO:0007669"/>
    <property type="project" value="TreeGrafter"/>
</dbReference>
<dbReference type="PANTHER" id="PTHR30303">
    <property type="entry name" value="HYDROGENASE ISOENZYMES FORMATION PROTEIN HYPE"/>
    <property type="match status" value="1"/>
</dbReference>
<dbReference type="PATRIC" id="fig|994573.3.peg.3661"/>
<evidence type="ECO:0000259" key="3">
    <source>
        <dbReference type="Pfam" id="PF02769"/>
    </source>
</evidence>
<dbReference type="EMBL" id="AXUN02000233">
    <property type="protein sequence ID" value="ETA78977.1"/>
    <property type="molecule type" value="Genomic_DNA"/>
</dbReference>
<dbReference type="Gene3D" id="3.90.650.10">
    <property type="entry name" value="PurM-like C-terminal domain"/>
    <property type="match status" value="1"/>
</dbReference>
<dbReference type="Proteomes" id="UP000017747">
    <property type="component" value="Unassembled WGS sequence"/>
</dbReference>
<dbReference type="Pfam" id="PF00586">
    <property type="entry name" value="AIRS"/>
    <property type="match status" value="1"/>
</dbReference>
<dbReference type="Pfam" id="PF02769">
    <property type="entry name" value="AIRS_C"/>
    <property type="match status" value="1"/>
</dbReference>